<evidence type="ECO:0000256" key="1">
    <source>
        <dbReference type="SAM" id="MobiDB-lite"/>
    </source>
</evidence>
<keyword evidence="4" id="KW-1185">Reference proteome</keyword>
<comment type="caution">
    <text evidence="3">The sequence shown here is derived from an EMBL/GenBank/DDBJ whole genome shotgun (WGS) entry which is preliminary data.</text>
</comment>
<sequence length="269" mass="30291">MTTTLPPERDLPPGRHLRIRAELERTVVRRRRGMRFATTATALAAVVTAVMLVRPDQPISGYWSSRPTISGLDAQRVKDVEEGCWKAARTPDRPVLHRYHQDAAGTFALLYTPTDALTCDLSTPGSYYSNQYLPSRKGFDTRWLNGHFSVDFQHQMSGDRAGRPGSQTVAGRVDSQVKRMTWTYFGRTVEAEIKDGTFVARILQPADWDHPRERDGSESLKAYDAEGRSLGDTRSDLSACYVDREGNIISGSWDPQQVPDYCKPGEPWR</sequence>
<feature type="transmembrane region" description="Helical" evidence="2">
    <location>
        <begin position="33"/>
        <end position="53"/>
    </location>
</feature>
<accession>A0ABQ2HUV9</accession>
<keyword evidence="2" id="KW-0812">Transmembrane</keyword>
<keyword evidence="2" id="KW-0472">Membrane</keyword>
<evidence type="ECO:0000313" key="3">
    <source>
        <dbReference type="EMBL" id="GGM92319.1"/>
    </source>
</evidence>
<dbReference type="Proteomes" id="UP000597656">
    <property type="component" value="Unassembled WGS sequence"/>
</dbReference>
<dbReference type="RefSeq" id="WP_189155542.1">
    <property type="nucleotide sequence ID" value="NZ_BMNC01000004.1"/>
</dbReference>
<proteinExistence type="predicted"/>
<dbReference type="EMBL" id="BMNC01000004">
    <property type="protein sequence ID" value="GGM92319.1"/>
    <property type="molecule type" value="Genomic_DNA"/>
</dbReference>
<organism evidence="3 4">
    <name type="scientific">Lentzea pudingi</name>
    <dbReference type="NCBI Taxonomy" id="1789439"/>
    <lineage>
        <taxon>Bacteria</taxon>
        <taxon>Bacillati</taxon>
        <taxon>Actinomycetota</taxon>
        <taxon>Actinomycetes</taxon>
        <taxon>Pseudonocardiales</taxon>
        <taxon>Pseudonocardiaceae</taxon>
        <taxon>Lentzea</taxon>
    </lineage>
</organism>
<keyword evidence="2" id="KW-1133">Transmembrane helix</keyword>
<evidence type="ECO:0000256" key="2">
    <source>
        <dbReference type="SAM" id="Phobius"/>
    </source>
</evidence>
<gene>
    <name evidence="3" type="ORF">GCM10011609_32150</name>
</gene>
<protein>
    <submittedName>
        <fullName evidence="3">Uncharacterized protein</fullName>
    </submittedName>
</protein>
<feature type="region of interest" description="Disordered" evidence="1">
    <location>
        <begin position="209"/>
        <end position="229"/>
    </location>
</feature>
<evidence type="ECO:0000313" key="4">
    <source>
        <dbReference type="Proteomes" id="UP000597656"/>
    </source>
</evidence>
<reference evidence="4" key="1">
    <citation type="journal article" date="2019" name="Int. J. Syst. Evol. Microbiol.">
        <title>The Global Catalogue of Microorganisms (GCM) 10K type strain sequencing project: providing services to taxonomists for standard genome sequencing and annotation.</title>
        <authorList>
            <consortium name="The Broad Institute Genomics Platform"/>
            <consortium name="The Broad Institute Genome Sequencing Center for Infectious Disease"/>
            <person name="Wu L."/>
            <person name="Ma J."/>
        </authorList>
    </citation>
    <scope>NUCLEOTIDE SEQUENCE [LARGE SCALE GENOMIC DNA]</scope>
    <source>
        <strain evidence="4">CGMCC 4.7319</strain>
    </source>
</reference>
<name>A0ABQ2HUV9_9PSEU</name>